<dbReference type="AlphaFoldDB" id="A0A845GQS7"/>
<evidence type="ECO:0000313" key="2">
    <source>
        <dbReference type="EMBL" id="MYM95790.1"/>
    </source>
</evidence>
<reference evidence="2" key="1">
    <citation type="submission" date="2019-12" db="EMBL/GenBank/DDBJ databases">
        <title>Novel species isolated from a subtropical stream in China.</title>
        <authorList>
            <person name="Lu H."/>
        </authorList>
    </citation>
    <scope>NUCLEOTIDE SEQUENCE [LARGE SCALE GENOMIC DNA]</scope>
    <source>
        <strain evidence="2">FT81W</strain>
    </source>
</reference>
<dbReference type="EMBL" id="WWCX01000033">
    <property type="protein sequence ID" value="MYM95790.1"/>
    <property type="molecule type" value="Genomic_DNA"/>
</dbReference>
<keyword evidence="1" id="KW-0812">Transmembrane</keyword>
<sequence>MQYIIFSETDLFFSQLDDFIKKGPTAIRISEERVGNDSKLWRRLKKCDNWNEIEKEFKKIQGGEDSPLKRVISSNFQAALTGLEIALLAWVATLIAGILAYGIYKGCKVKFSGNSDGDIDIEITPN</sequence>
<organism evidence="2 3">
    <name type="scientific">Duganella vulcania</name>
    <dbReference type="NCBI Taxonomy" id="2692166"/>
    <lineage>
        <taxon>Bacteria</taxon>
        <taxon>Pseudomonadati</taxon>
        <taxon>Pseudomonadota</taxon>
        <taxon>Betaproteobacteria</taxon>
        <taxon>Burkholderiales</taxon>
        <taxon>Oxalobacteraceae</taxon>
        <taxon>Telluria group</taxon>
        <taxon>Duganella</taxon>
    </lineage>
</organism>
<keyword evidence="1" id="KW-0472">Membrane</keyword>
<protein>
    <submittedName>
        <fullName evidence="2">Uncharacterized protein</fullName>
    </submittedName>
</protein>
<proteinExistence type="predicted"/>
<dbReference type="RefSeq" id="WP_161084886.1">
    <property type="nucleotide sequence ID" value="NZ_WWCX01000033.1"/>
</dbReference>
<evidence type="ECO:0000256" key="1">
    <source>
        <dbReference type="SAM" id="Phobius"/>
    </source>
</evidence>
<feature type="transmembrane region" description="Helical" evidence="1">
    <location>
        <begin position="85"/>
        <end position="104"/>
    </location>
</feature>
<keyword evidence="1" id="KW-1133">Transmembrane helix</keyword>
<accession>A0A845GQS7</accession>
<evidence type="ECO:0000313" key="3">
    <source>
        <dbReference type="Proteomes" id="UP000447355"/>
    </source>
</evidence>
<dbReference type="Proteomes" id="UP000447355">
    <property type="component" value="Unassembled WGS sequence"/>
</dbReference>
<gene>
    <name evidence="2" type="ORF">GTP90_18170</name>
</gene>
<comment type="caution">
    <text evidence="2">The sequence shown here is derived from an EMBL/GenBank/DDBJ whole genome shotgun (WGS) entry which is preliminary data.</text>
</comment>
<name>A0A845GQS7_9BURK</name>